<evidence type="ECO:0000313" key="3">
    <source>
        <dbReference type="Proteomes" id="UP000633136"/>
    </source>
</evidence>
<evidence type="ECO:0000256" key="1">
    <source>
        <dbReference type="SAM" id="Coils"/>
    </source>
</evidence>
<organism evidence="2 3">
    <name type="scientific">Nesterenkonia cremea</name>
    <dbReference type="NCBI Taxonomy" id="1882340"/>
    <lineage>
        <taxon>Bacteria</taxon>
        <taxon>Bacillati</taxon>
        <taxon>Actinomycetota</taxon>
        <taxon>Actinomycetes</taxon>
        <taxon>Micrococcales</taxon>
        <taxon>Micrococcaceae</taxon>
        <taxon>Nesterenkonia</taxon>
    </lineage>
</organism>
<sequence>MTSQSEQDVIVALLEQQEAMLSELRWAYAQLERLQDTDIAQLKQRVAELEEGMAKAESSQLIPDLGFAAKAKRRVEFTLQHPDRAARVARQKLGRVAKKAGISRS</sequence>
<comment type="caution">
    <text evidence="2">The sequence shown here is derived from an EMBL/GenBank/DDBJ whole genome shotgun (WGS) entry which is preliminary data.</text>
</comment>
<reference evidence="2" key="1">
    <citation type="journal article" date="2014" name="Int. J. Syst. Evol. Microbiol.">
        <title>Complete genome sequence of Corynebacterium casei LMG S-19264T (=DSM 44701T), isolated from a smear-ripened cheese.</title>
        <authorList>
            <consortium name="US DOE Joint Genome Institute (JGI-PGF)"/>
            <person name="Walter F."/>
            <person name="Albersmeier A."/>
            <person name="Kalinowski J."/>
            <person name="Ruckert C."/>
        </authorList>
    </citation>
    <scope>NUCLEOTIDE SEQUENCE</scope>
    <source>
        <strain evidence="2">CGMCC 1.15388</strain>
    </source>
</reference>
<gene>
    <name evidence="2" type="ORF">GCM10011401_14620</name>
</gene>
<protein>
    <submittedName>
        <fullName evidence="2">Uncharacterized protein</fullName>
    </submittedName>
</protein>
<feature type="coiled-coil region" evidence="1">
    <location>
        <begin position="14"/>
        <end position="59"/>
    </location>
</feature>
<reference evidence="2" key="2">
    <citation type="submission" date="2020-09" db="EMBL/GenBank/DDBJ databases">
        <authorList>
            <person name="Sun Q."/>
            <person name="Zhou Y."/>
        </authorList>
    </citation>
    <scope>NUCLEOTIDE SEQUENCE</scope>
    <source>
        <strain evidence="2">CGMCC 1.15388</strain>
    </source>
</reference>
<dbReference type="AlphaFoldDB" id="A0A917ARC0"/>
<proteinExistence type="predicted"/>
<name>A0A917ARC0_9MICC</name>
<dbReference type="EMBL" id="BMIS01000005">
    <property type="protein sequence ID" value="GGE68313.1"/>
    <property type="molecule type" value="Genomic_DNA"/>
</dbReference>
<keyword evidence="3" id="KW-1185">Reference proteome</keyword>
<keyword evidence="1" id="KW-0175">Coiled coil</keyword>
<dbReference type="Proteomes" id="UP000633136">
    <property type="component" value="Unassembled WGS sequence"/>
</dbReference>
<dbReference type="RefSeq" id="WP_188684194.1">
    <property type="nucleotide sequence ID" value="NZ_BMIS01000005.1"/>
</dbReference>
<accession>A0A917ARC0</accession>
<evidence type="ECO:0000313" key="2">
    <source>
        <dbReference type="EMBL" id="GGE68313.1"/>
    </source>
</evidence>